<evidence type="ECO:0008006" key="10">
    <source>
        <dbReference type="Google" id="ProtNLM"/>
    </source>
</evidence>
<evidence type="ECO:0000259" key="6">
    <source>
        <dbReference type="Pfam" id="PF12333"/>
    </source>
</evidence>
<dbReference type="InterPro" id="IPR011989">
    <property type="entry name" value="ARM-like"/>
</dbReference>
<evidence type="ECO:0000256" key="4">
    <source>
        <dbReference type="ARBA" id="ARBA00023242"/>
    </source>
</evidence>
<accession>A0AAV5KXY6</accession>
<dbReference type="SUPFAM" id="SSF48371">
    <property type="entry name" value="ARM repeat"/>
    <property type="match status" value="1"/>
</dbReference>
<reference evidence="8 9" key="1">
    <citation type="journal article" date="2021" name="Commun. Biol.">
        <title>The genome of Shorea leprosula (Dipterocarpaceae) highlights the ecological relevance of drought in aseasonal tropical rainforests.</title>
        <authorList>
            <person name="Ng K.K.S."/>
            <person name="Kobayashi M.J."/>
            <person name="Fawcett J.A."/>
            <person name="Hatakeyama M."/>
            <person name="Paape T."/>
            <person name="Ng C.H."/>
            <person name="Ang C.C."/>
            <person name="Tnah L.H."/>
            <person name="Lee C.T."/>
            <person name="Nishiyama T."/>
            <person name="Sese J."/>
            <person name="O'Brien M.J."/>
            <person name="Copetti D."/>
            <person name="Mohd Noor M.I."/>
            <person name="Ong R.C."/>
            <person name="Putra M."/>
            <person name="Sireger I.Z."/>
            <person name="Indrioko S."/>
            <person name="Kosugi Y."/>
            <person name="Izuno A."/>
            <person name="Isagi Y."/>
            <person name="Lee S.L."/>
            <person name="Shimizu K.K."/>
        </authorList>
    </citation>
    <scope>NUCLEOTIDE SEQUENCE [LARGE SCALE GENOMIC DNA]</scope>
    <source>
        <strain evidence="8">214</strain>
    </source>
</reference>
<dbReference type="InterPro" id="IPR057949">
    <property type="entry name" value="TPR_TEX10"/>
</dbReference>
<dbReference type="Proteomes" id="UP001054252">
    <property type="component" value="Unassembled WGS sequence"/>
</dbReference>
<dbReference type="InterPro" id="IPR024679">
    <property type="entry name" value="Ipi1_N"/>
</dbReference>
<feature type="region of interest" description="Disordered" evidence="5">
    <location>
        <begin position="1"/>
        <end position="36"/>
    </location>
</feature>
<dbReference type="Pfam" id="PF12333">
    <property type="entry name" value="Ipi1_N"/>
    <property type="match status" value="1"/>
</dbReference>
<protein>
    <recommendedName>
        <fullName evidence="10">Pre-rRNA-processing protein Ipi1 N-terminal domain-containing protein</fullName>
    </recommendedName>
</protein>
<feature type="domain" description="Pre-rRNA-processing protein Ipi1 N-terminal" evidence="6">
    <location>
        <begin position="146"/>
        <end position="227"/>
    </location>
</feature>
<dbReference type="FunFam" id="1.25.10.10:FF:000348">
    <property type="entry name" value="uncharacterized protein LOC106763108 isoform X2"/>
    <property type="match status" value="1"/>
</dbReference>
<dbReference type="Pfam" id="PF25781">
    <property type="entry name" value="TPR_TEX10"/>
    <property type="match status" value="1"/>
</dbReference>
<evidence type="ECO:0000313" key="9">
    <source>
        <dbReference type="Proteomes" id="UP001054252"/>
    </source>
</evidence>
<evidence type="ECO:0000256" key="2">
    <source>
        <dbReference type="ARBA" id="ARBA00004642"/>
    </source>
</evidence>
<dbReference type="GO" id="GO:0005634">
    <property type="term" value="C:nucleus"/>
    <property type="evidence" value="ECO:0007669"/>
    <property type="project" value="UniProtKB-SubCell"/>
</dbReference>
<comment type="similarity">
    <text evidence="3">Belongs to the IPI1/TEX10 family.</text>
</comment>
<organism evidence="8 9">
    <name type="scientific">Rubroshorea leprosula</name>
    <dbReference type="NCBI Taxonomy" id="152421"/>
    <lineage>
        <taxon>Eukaryota</taxon>
        <taxon>Viridiplantae</taxon>
        <taxon>Streptophyta</taxon>
        <taxon>Embryophyta</taxon>
        <taxon>Tracheophyta</taxon>
        <taxon>Spermatophyta</taxon>
        <taxon>Magnoliopsida</taxon>
        <taxon>eudicotyledons</taxon>
        <taxon>Gunneridae</taxon>
        <taxon>Pentapetalae</taxon>
        <taxon>rosids</taxon>
        <taxon>malvids</taxon>
        <taxon>Malvales</taxon>
        <taxon>Dipterocarpaceae</taxon>
        <taxon>Rubroshorea</taxon>
    </lineage>
</organism>
<evidence type="ECO:0000256" key="5">
    <source>
        <dbReference type="SAM" id="MobiDB-lite"/>
    </source>
</evidence>
<dbReference type="Gene3D" id="1.25.10.10">
    <property type="entry name" value="Leucine-rich Repeat Variant"/>
    <property type="match status" value="1"/>
</dbReference>
<dbReference type="InterPro" id="IPR016024">
    <property type="entry name" value="ARM-type_fold"/>
</dbReference>
<gene>
    <name evidence="8" type="ORF">SLEP1_g38665</name>
</gene>
<feature type="compositionally biased region" description="Basic residues" evidence="5">
    <location>
        <begin position="1"/>
        <end position="13"/>
    </location>
</feature>
<evidence type="ECO:0000313" key="8">
    <source>
        <dbReference type="EMBL" id="GKV29766.1"/>
    </source>
</evidence>
<dbReference type="PANTHER" id="PTHR16056">
    <property type="entry name" value="REGULATOR OF MICROTUBULE DYNAMICS PROTEIN"/>
    <property type="match status" value="1"/>
</dbReference>
<comment type="caution">
    <text evidence="8">The sequence shown here is derived from an EMBL/GenBank/DDBJ whole genome shotgun (WGS) entry which is preliminary data.</text>
</comment>
<dbReference type="AlphaFoldDB" id="A0AAV5KXY6"/>
<dbReference type="PANTHER" id="PTHR16056:SF2">
    <property type="entry name" value="TESTIS-EXPRESSED PROTEIN 10"/>
    <property type="match status" value="1"/>
</dbReference>
<sequence length="862" mass="98309">MVRSKAPSKKQQKRGIDFKKIKRKLGRKLPPPQNATNTEIKSKAIVLPEQSVAAEKTGLAVSRKGLTLKELLQQTSHHNSKVRRDALMGIKDLFVKHPAELKSHLYVVIGKLRERISDDDKLVREALYQLFKSVIFPGCNQDYEGPLISLMMAYIFCAMTNFSIEVRLMAFRFFDLVVQYYPGCFFSYAEKVLQNYEDILRQNKFYVEDKGKLKNALAGLVHCLSLLTSNKQEREKAIAEKKVLHAYELDAPTGVSISIDRLKELVQVLIGCFQEFIPLFNSTTELDAQSFHCILSILQSIDISMEFLICSILKETPQSKFLQVPDPTMLDQTFSSVLLKKLLGVFPLNPKYHLFGKEDDRFFVLNILISKTFLHLREWINPPASLFENYLEFIVNALLGKICSDTISGRAIWEKHLPSLLPFIPELVLEVAGDWQPRLLEAFTQTFKLCSPDSSLKLSCLSAVEKMLIPRGDTLDLDANDPVVVDYQISWIRELPILLILLGDKHPTSSQVVLRLILKVGQFACSISSRAIEYENIQYSIMEFFGTFQGGNICYGPFTKLPRDCQELSLSCVYYFSNINLDLLRSIASCFLCPELEPFLFFRSIEVLQSAYKAGHIQISDQLSFLITLVTRFNVDMESFRTFQTFKSLTCIVFSCLESMGDGSLILQMVEELILEQILLNLPIVNACAMLRVICKLDSKPTILSEKSIINLSNFLPAYLINVAQHIPEDDNDSTFSNCVHKRLYYLLPCVLLFDRSPRLLNIVLDMMGSLITGSSSSLPTCGYIQYQYTTDRLSQIKAIVSVLLSMHMDDKMRKNFFVFKTEIDHILQSIASLQTTNELQMNTEERHKLQLSCDQLKDIYK</sequence>
<evidence type="ECO:0000256" key="1">
    <source>
        <dbReference type="ARBA" id="ARBA00004604"/>
    </source>
</evidence>
<evidence type="ECO:0000259" key="7">
    <source>
        <dbReference type="Pfam" id="PF25781"/>
    </source>
</evidence>
<comment type="subcellular location">
    <subcellularLocation>
        <location evidence="1">Nucleus</location>
        <location evidence="1">Nucleolus</location>
    </subcellularLocation>
    <subcellularLocation>
        <location evidence="2">Nucleus</location>
        <location evidence="2">Nucleoplasm</location>
    </subcellularLocation>
</comment>
<dbReference type="EMBL" id="BPVZ01000084">
    <property type="protein sequence ID" value="GKV29766.1"/>
    <property type="molecule type" value="Genomic_DNA"/>
</dbReference>
<keyword evidence="4" id="KW-0539">Nucleus</keyword>
<feature type="domain" description="TEX10-like TPR repeats" evidence="7">
    <location>
        <begin position="490"/>
        <end position="839"/>
    </location>
</feature>
<name>A0AAV5KXY6_9ROSI</name>
<proteinExistence type="inferred from homology"/>
<keyword evidence="9" id="KW-1185">Reference proteome</keyword>
<evidence type="ECO:0000256" key="3">
    <source>
        <dbReference type="ARBA" id="ARBA00006427"/>
    </source>
</evidence>